<keyword evidence="3 6" id="KW-0812">Transmembrane</keyword>
<feature type="transmembrane region" description="Helical" evidence="6">
    <location>
        <begin position="55"/>
        <end position="85"/>
    </location>
</feature>
<name>A0A917A465_9STRE</name>
<dbReference type="GO" id="GO:0005886">
    <property type="term" value="C:plasma membrane"/>
    <property type="evidence" value="ECO:0007669"/>
    <property type="project" value="UniProtKB-SubCell"/>
</dbReference>
<reference evidence="8" key="2">
    <citation type="submission" date="2020-09" db="EMBL/GenBank/DDBJ databases">
        <authorList>
            <person name="Sun Q."/>
            <person name="Zhou Y."/>
        </authorList>
    </citation>
    <scope>NUCLEOTIDE SEQUENCE</scope>
    <source>
        <strain evidence="8">CGMCC 1.15533</strain>
    </source>
</reference>
<evidence type="ECO:0000256" key="1">
    <source>
        <dbReference type="ARBA" id="ARBA00004651"/>
    </source>
</evidence>
<gene>
    <name evidence="8" type="ORF">GCM10011510_04070</name>
</gene>
<comment type="caution">
    <text evidence="8">The sequence shown here is derived from an EMBL/GenBank/DDBJ whole genome shotgun (WGS) entry which is preliminary data.</text>
</comment>
<dbReference type="Gene3D" id="1.20.120.940">
    <property type="entry name" value="Putative aromatic acid exporter, C-terminal domain"/>
    <property type="match status" value="1"/>
</dbReference>
<protein>
    <submittedName>
        <fullName evidence="8">Membrane protein</fullName>
    </submittedName>
</protein>
<evidence type="ECO:0000313" key="8">
    <source>
        <dbReference type="EMBL" id="GGE26110.1"/>
    </source>
</evidence>
<evidence type="ECO:0000256" key="4">
    <source>
        <dbReference type="ARBA" id="ARBA00022989"/>
    </source>
</evidence>
<organism evidence="8 9">
    <name type="scientific">Streptococcus himalayensis</name>
    <dbReference type="NCBI Taxonomy" id="1888195"/>
    <lineage>
        <taxon>Bacteria</taxon>
        <taxon>Bacillati</taxon>
        <taxon>Bacillota</taxon>
        <taxon>Bacilli</taxon>
        <taxon>Lactobacillales</taxon>
        <taxon>Streptococcaceae</taxon>
        <taxon>Streptococcus</taxon>
    </lineage>
</organism>
<evidence type="ECO:0000256" key="2">
    <source>
        <dbReference type="ARBA" id="ARBA00022475"/>
    </source>
</evidence>
<proteinExistence type="predicted"/>
<keyword evidence="5 6" id="KW-0472">Membrane</keyword>
<dbReference type="InterPro" id="IPR010343">
    <property type="entry name" value="ArAE_1"/>
</dbReference>
<sequence length="319" mass="36336">MPLLHRTIKLVIATCLAIWLAQRLQLLYAPSAGIIAILSVLDTRRASLKTAWARLWSTVLALFIAVICFSLFGFHLAAFALYLLVYVPLAYRSNLTAGIAPCTVLVTHLLAEQSISLPLLANELSLFLIGAGLALLANLYMPSQDQKIHDFHNQVEQGLKAILLKFHHFLITGDGSNDASLIKQLDKTLAEALRIVYLDRHNQVFHQTDYQVHYFEMRQAQNRILQDMAQMIDGCQLESEESLILATLFVKTASQLSQTNPAHELLEAIEDFLTTFRKRPLPKTRIEFETRATLYQLLHDLERFIQLKVDFYERYQDEA</sequence>
<dbReference type="InterPro" id="IPR052984">
    <property type="entry name" value="UPF0421"/>
</dbReference>
<accession>A0A917A465</accession>
<evidence type="ECO:0000256" key="6">
    <source>
        <dbReference type="SAM" id="Phobius"/>
    </source>
</evidence>
<dbReference type="PANTHER" id="PTHR40064">
    <property type="entry name" value="MEMBRANE PROTEIN-RELATED"/>
    <property type="match status" value="1"/>
</dbReference>
<feature type="transmembrane region" description="Helical" evidence="6">
    <location>
        <begin position="123"/>
        <end position="141"/>
    </location>
</feature>
<evidence type="ECO:0000256" key="3">
    <source>
        <dbReference type="ARBA" id="ARBA00022692"/>
    </source>
</evidence>
<keyword evidence="2" id="KW-1003">Cell membrane</keyword>
<feature type="transmembrane region" description="Helical" evidence="6">
    <location>
        <begin position="26"/>
        <end position="43"/>
    </location>
</feature>
<dbReference type="Pfam" id="PF06081">
    <property type="entry name" value="ArAE_1"/>
    <property type="match status" value="1"/>
</dbReference>
<feature type="domain" description="Putative aromatic acid exporter C-terminal" evidence="7">
    <location>
        <begin position="145"/>
        <end position="308"/>
    </location>
</feature>
<dbReference type="EMBL" id="BMJN01000004">
    <property type="protein sequence ID" value="GGE26110.1"/>
    <property type="molecule type" value="Genomic_DNA"/>
</dbReference>
<evidence type="ECO:0000313" key="9">
    <source>
        <dbReference type="Proteomes" id="UP000660801"/>
    </source>
</evidence>
<dbReference type="InterPro" id="IPR021062">
    <property type="entry name" value="ArAE_1_C"/>
</dbReference>
<dbReference type="RefSeq" id="WP_068989298.1">
    <property type="nucleotide sequence ID" value="NZ_BMJN01000004.1"/>
</dbReference>
<dbReference type="Pfam" id="PF11728">
    <property type="entry name" value="ArAE_1_C"/>
    <property type="match status" value="1"/>
</dbReference>
<dbReference type="PANTHER" id="PTHR40064:SF1">
    <property type="entry name" value="MEMBRANE PROTEIN"/>
    <property type="match status" value="1"/>
</dbReference>
<dbReference type="OrthoDB" id="357521at2"/>
<dbReference type="AlphaFoldDB" id="A0A917A465"/>
<comment type="subcellular location">
    <subcellularLocation>
        <location evidence="1">Cell membrane</location>
        <topology evidence="1">Multi-pass membrane protein</topology>
    </subcellularLocation>
</comment>
<keyword evidence="9" id="KW-1185">Reference proteome</keyword>
<evidence type="ECO:0000259" key="7">
    <source>
        <dbReference type="Pfam" id="PF11728"/>
    </source>
</evidence>
<dbReference type="InterPro" id="IPR038323">
    <property type="entry name" value="ArAE_1_C_sf"/>
</dbReference>
<keyword evidence="4 6" id="KW-1133">Transmembrane helix</keyword>
<dbReference type="Proteomes" id="UP000660801">
    <property type="component" value="Unassembled WGS sequence"/>
</dbReference>
<evidence type="ECO:0000256" key="5">
    <source>
        <dbReference type="ARBA" id="ARBA00023136"/>
    </source>
</evidence>
<reference evidence="8" key="1">
    <citation type="journal article" date="2014" name="Int. J. Syst. Evol. Microbiol.">
        <title>Complete genome sequence of Corynebacterium casei LMG S-19264T (=DSM 44701T), isolated from a smear-ripened cheese.</title>
        <authorList>
            <consortium name="US DOE Joint Genome Institute (JGI-PGF)"/>
            <person name="Walter F."/>
            <person name="Albersmeier A."/>
            <person name="Kalinowski J."/>
            <person name="Ruckert C."/>
        </authorList>
    </citation>
    <scope>NUCLEOTIDE SEQUENCE</scope>
    <source>
        <strain evidence="8">CGMCC 1.15533</strain>
    </source>
</reference>